<evidence type="ECO:0000256" key="4">
    <source>
        <dbReference type="ARBA" id="ARBA00023136"/>
    </source>
</evidence>
<evidence type="ECO:0000256" key="2">
    <source>
        <dbReference type="ARBA" id="ARBA00022692"/>
    </source>
</evidence>
<dbReference type="Proteomes" id="UP000007030">
    <property type="component" value="Chromosome"/>
</dbReference>
<protein>
    <submittedName>
        <fullName evidence="7">O-antigen polymerase</fullName>
    </submittedName>
</protein>
<gene>
    <name evidence="7" type="ordered locus">Marky_1823</name>
</gene>
<proteinExistence type="predicted"/>
<organism evidence="7 8">
    <name type="scientific">Marinithermus hydrothermalis (strain DSM 14884 / JCM 11576 / T1)</name>
    <dbReference type="NCBI Taxonomy" id="869210"/>
    <lineage>
        <taxon>Bacteria</taxon>
        <taxon>Thermotogati</taxon>
        <taxon>Deinococcota</taxon>
        <taxon>Deinococci</taxon>
        <taxon>Thermales</taxon>
        <taxon>Thermaceae</taxon>
        <taxon>Marinithermus</taxon>
    </lineage>
</organism>
<evidence type="ECO:0000256" key="5">
    <source>
        <dbReference type="SAM" id="Phobius"/>
    </source>
</evidence>
<feature type="domain" description="O-antigen ligase-related" evidence="6">
    <location>
        <begin position="335"/>
        <end position="476"/>
    </location>
</feature>
<feature type="transmembrane region" description="Helical" evidence="5">
    <location>
        <begin position="468"/>
        <end position="487"/>
    </location>
</feature>
<dbReference type="PANTHER" id="PTHR37422">
    <property type="entry name" value="TEICHURONIC ACID BIOSYNTHESIS PROTEIN TUAE"/>
    <property type="match status" value="1"/>
</dbReference>
<feature type="transmembrane region" description="Helical" evidence="5">
    <location>
        <begin position="6"/>
        <end position="35"/>
    </location>
</feature>
<evidence type="ECO:0000256" key="1">
    <source>
        <dbReference type="ARBA" id="ARBA00004141"/>
    </source>
</evidence>
<feature type="transmembrane region" description="Helical" evidence="5">
    <location>
        <begin position="311"/>
        <end position="344"/>
    </location>
</feature>
<dbReference type="STRING" id="869210.Marky_1823"/>
<keyword evidence="2 5" id="KW-0812">Transmembrane</keyword>
<evidence type="ECO:0000313" key="8">
    <source>
        <dbReference type="Proteomes" id="UP000007030"/>
    </source>
</evidence>
<dbReference type="HOGENOM" id="CLU_520545_0_0_0"/>
<dbReference type="RefSeq" id="WP_013704601.1">
    <property type="nucleotide sequence ID" value="NC_015387.1"/>
</dbReference>
<keyword evidence="4 5" id="KW-0472">Membrane</keyword>
<reference evidence="7 8" key="1">
    <citation type="journal article" date="2012" name="Stand. Genomic Sci.">
        <title>Complete genome sequence of the aerobic, heterotroph Marinithermus hydrothermalis type strain (T1(T)) from a deep-sea hydrothermal vent chimney.</title>
        <authorList>
            <person name="Copeland A."/>
            <person name="Gu W."/>
            <person name="Yasawong M."/>
            <person name="Lapidus A."/>
            <person name="Lucas S."/>
            <person name="Deshpande S."/>
            <person name="Pagani I."/>
            <person name="Tapia R."/>
            <person name="Cheng J.F."/>
            <person name="Goodwin L.A."/>
            <person name="Pitluck S."/>
            <person name="Liolios K."/>
            <person name="Ivanova N."/>
            <person name="Mavromatis K."/>
            <person name="Mikhailova N."/>
            <person name="Pati A."/>
            <person name="Chen A."/>
            <person name="Palaniappan K."/>
            <person name="Land M."/>
            <person name="Pan C."/>
            <person name="Brambilla E.M."/>
            <person name="Rohde M."/>
            <person name="Tindall B.J."/>
            <person name="Sikorski J."/>
            <person name="Goker M."/>
            <person name="Detter J.C."/>
            <person name="Bristow J."/>
            <person name="Eisen J.A."/>
            <person name="Markowitz V."/>
            <person name="Hugenholtz P."/>
            <person name="Kyrpides N.C."/>
            <person name="Klenk H.P."/>
            <person name="Woyke T."/>
        </authorList>
    </citation>
    <scope>NUCLEOTIDE SEQUENCE [LARGE SCALE GENOMIC DNA]</scope>
    <source>
        <strain evidence="8">DSM 14884 / JCM 11576 / T1</strain>
    </source>
</reference>
<feature type="transmembrane region" description="Helical" evidence="5">
    <location>
        <begin position="374"/>
        <end position="394"/>
    </location>
</feature>
<feature type="transmembrane region" description="Helical" evidence="5">
    <location>
        <begin position="494"/>
        <end position="512"/>
    </location>
</feature>
<name>F2NQX7_MARHT</name>
<accession>F2NQX7</accession>
<dbReference type="AlphaFoldDB" id="F2NQX7"/>
<feature type="transmembrane region" description="Helical" evidence="5">
    <location>
        <begin position="350"/>
        <end position="367"/>
    </location>
</feature>
<keyword evidence="8" id="KW-1185">Reference proteome</keyword>
<dbReference type="InterPro" id="IPR007016">
    <property type="entry name" value="O-antigen_ligase-rel_domated"/>
</dbReference>
<dbReference type="EMBL" id="CP002630">
    <property type="protein sequence ID" value="AEB12555.1"/>
    <property type="molecule type" value="Genomic_DNA"/>
</dbReference>
<dbReference type="eggNOG" id="COG3307">
    <property type="taxonomic scope" value="Bacteria"/>
</dbReference>
<sequence>MRGWAWVFGILLGLLPVKPLWFAGGAALVGLYALLVRRERPLFGRVFLAYVVLGAGGQLLAPDPLVAELDPPWTSARAPVVNWIPRDGLSDLRGWNPKDGAGGFATLTPDGFWRVPRVHPRTGRPFTEVLSSRKYPVRAGEVVTESFYFRHDGTRAGFHVSFFTARGHHPVPVRVVELGNGWKRAYASYEVQPGDRWVRAVDLVRLEGDWTYLEIGYAQLEPGPAPSAYVPGSAREDGRWARAGWWLGTGVLGLLVLHGSRFLLGVVGLRAAGVAVLLGFLVHAGVALEQYRAWSYAWEPRVVGWTIQPNFLGHLGVVSAALVWVLAGSGLGAVAFGVALGLVWLSKSRAALVGALALGVGWGVTVLRVRRGLGLALLVGVLGLAGFLVSQGGALGRLGTVFDPSYGTTRARLEIWGVAWRAFLEHPLTGIGVNRFEAYYAMHRPSDVGGALVPHAHNLVLGVLAEGGALGFLGFVVLWGSVVLALVRRRAWPAVVLVGVAFVLNLADYTWFAGEVYYPLWVGVAAALRGTRGVT</sequence>
<keyword evidence="3 5" id="KW-1133">Transmembrane helix</keyword>
<evidence type="ECO:0000259" key="6">
    <source>
        <dbReference type="Pfam" id="PF04932"/>
    </source>
</evidence>
<dbReference type="GO" id="GO:0016020">
    <property type="term" value="C:membrane"/>
    <property type="evidence" value="ECO:0007669"/>
    <property type="project" value="UniProtKB-SubCell"/>
</dbReference>
<feature type="transmembrane region" description="Helical" evidence="5">
    <location>
        <begin position="269"/>
        <end position="291"/>
    </location>
</feature>
<dbReference type="OrthoDB" id="27575at2"/>
<dbReference type="PANTHER" id="PTHR37422:SF13">
    <property type="entry name" value="LIPOPOLYSACCHARIDE BIOSYNTHESIS PROTEIN PA4999-RELATED"/>
    <property type="match status" value="1"/>
</dbReference>
<evidence type="ECO:0000256" key="3">
    <source>
        <dbReference type="ARBA" id="ARBA00022989"/>
    </source>
</evidence>
<dbReference type="InterPro" id="IPR051533">
    <property type="entry name" value="WaaL-like"/>
</dbReference>
<dbReference type="KEGG" id="mhd:Marky_1823"/>
<evidence type="ECO:0000313" key="7">
    <source>
        <dbReference type="EMBL" id="AEB12555.1"/>
    </source>
</evidence>
<comment type="subcellular location">
    <subcellularLocation>
        <location evidence="1">Membrane</location>
        <topology evidence="1">Multi-pass membrane protein</topology>
    </subcellularLocation>
</comment>
<dbReference type="Pfam" id="PF04932">
    <property type="entry name" value="Wzy_C"/>
    <property type="match status" value="1"/>
</dbReference>